<gene>
    <name evidence="1" type="ORF">FTUN_8697</name>
</gene>
<reference evidence="2" key="1">
    <citation type="submission" date="2020-05" db="EMBL/GenBank/DDBJ databases">
        <title>Frigoriglobus tundricola gen. nov., sp. nov., a psychrotolerant cellulolytic planctomycete of the family Gemmataceae with two divergent copies of 16S rRNA gene.</title>
        <authorList>
            <person name="Kulichevskaya I.S."/>
            <person name="Ivanova A.A."/>
            <person name="Naumoff D.G."/>
            <person name="Beletsky A.V."/>
            <person name="Rijpstra W.I.C."/>
            <person name="Sinninghe Damste J.S."/>
            <person name="Mardanov A.V."/>
            <person name="Ravin N.V."/>
            <person name="Dedysh S.N."/>
        </authorList>
    </citation>
    <scope>NUCLEOTIDE SEQUENCE [LARGE SCALE GENOMIC DNA]</scope>
    <source>
        <strain evidence="2">PL17</strain>
    </source>
</reference>
<proteinExistence type="predicted"/>
<dbReference type="EMBL" id="CP053452">
    <property type="protein sequence ID" value="QJX01058.1"/>
    <property type="molecule type" value="Genomic_DNA"/>
</dbReference>
<keyword evidence="2" id="KW-1185">Reference proteome</keyword>
<name>A0A6M5Z3S8_9BACT</name>
<evidence type="ECO:0000313" key="1">
    <source>
        <dbReference type="EMBL" id="QJX01058.1"/>
    </source>
</evidence>
<sequence>MDNSISLRQTLGSPLRGKIDGRQHFGLLCAALSGVRPGGVVSLDFAGIEDVSASWIAAAALPLLSWSAPPETDLYPVFAGILGNAKRWEDEFELVANRAGAVFMAVEAGGGAKLIGTLDPILVETLQAVQKHREVTGAGLKRLFPDESIGATAWSNRLKDLHTKRLLRRTTRGREQVYTTVLEVNFDGAAGSGISDRKLPAADAT</sequence>
<accession>A0A6M5Z3S8</accession>
<dbReference type="KEGG" id="ftj:FTUN_8697"/>
<dbReference type="Proteomes" id="UP000503447">
    <property type="component" value="Chromosome"/>
</dbReference>
<organism evidence="1 2">
    <name type="scientific">Frigoriglobus tundricola</name>
    <dbReference type="NCBI Taxonomy" id="2774151"/>
    <lineage>
        <taxon>Bacteria</taxon>
        <taxon>Pseudomonadati</taxon>
        <taxon>Planctomycetota</taxon>
        <taxon>Planctomycetia</taxon>
        <taxon>Gemmatales</taxon>
        <taxon>Gemmataceae</taxon>
        <taxon>Frigoriglobus</taxon>
    </lineage>
</organism>
<dbReference type="RefSeq" id="WP_171475685.1">
    <property type="nucleotide sequence ID" value="NZ_CP053452.2"/>
</dbReference>
<dbReference type="AlphaFoldDB" id="A0A6M5Z3S8"/>
<evidence type="ECO:0000313" key="2">
    <source>
        <dbReference type="Proteomes" id="UP000503447"/>
    </source>
</evidence>
<protein>
    <submittedName>
        <fullName evidence="1">Uncharacterized protein</fullName>
    </submittedName>
</protein>